<dbReference type="GO" id="GO:0050650">
    <property type="term" value="P:chondroitin sulfate proteoglycan biosynthetic process"/>
    <property type="evidence" value="ECO:0007669"/>
    <property type="project" value="TreeGrafter"/>
</dbReference>
<dbReference type="Pfam" id="PF03360">
    <property type="entry name" value="Glyco_transf_43"/>
    <property type="match status" value="1"/>
</dbReference>
<evidence type="ECO:0000256" key="13">
    <source>
        <dbReference type="PIRSR" id="PIRSR605027-1"/>
    </source>
</evidence>
<keyword evidence="4 16" id="KW-0808">Transferase</keyword>
<evidence type="ECO:0000313" key="17">
    <source>
        <dbReference type="Proteomes" id="UP000887575"/>
    </source>
</evidence>
<accession>A0AAF3EUD8</accession>
<evidence type="ECO:0000256" key="10">
    <source>
        <dbReference type="ARBA" id="ARBA00023180"/>
    </source>
</evidence>
<reference evidence="18" key="1">
    <citation type="submission" date="2024-02" db="UniProtKB">
        <authorList>
            <consortium name="WormBaseParasite"/>
        </authorList>
    </citation>
    <scope>IDENTIFICATION</scope>
</reference>
<comment type="similarity">
    <text evidence="2 16">Belongs to the glycosyltransferase 43 family.</text>
</comment>
<evidence type="ECO:0000256" key="9">
    <source>
        <dbReference type="ARBA" id="ARBA00023136"/>
    </source>
</evidence>
<dbReference type="CDD" id="cd00218">
    <property type="entry name" value="GlcAT-I"/>
    <property type="match status" value="1"/>
</dbReference>
<evidence type="ECO:0000256" key="3">
    <source>
        <dbReference type="ARBA" id="ARBA00012641"/>
    </source>
</evidence>
<keyword evidence="10" id="KW-0325">Glycoprotein</keyword>
<proteinExistence type="inferred from homology"/>
<dbReference type="AlphaFoldDB" id="A0AAF3EUD8"/>
<evidence type="ECO:0000256" key="8">
    <source>
        <dbReference type="ARBA" id="ARBA00022989"/>
    </source>
</evidence>
<feature type="active site" description="Proton donor/acceptor" evidence="13">
    <location>
        <position position="199"/>
    </location>
</feature>
<comment type="cofactor">
    <cofactor evidence="14 16">
        <name>Mn(2+)</name>
        <dbReference type="ChEBI" id="CHEBI:29035"/>
    </cofactor>
</comment>
<feature type="site" description="Interaction with galactose moiety of substrate glycoprotein" evidence="15">
    <location>
        <position position="144"/>
    </location>
</feature>
<keyword evidence="17" id="KW-1185">Reference proteome</keyword>
<dbReference type="Gene3D" id="3.90.550.10">
    <property type="entry name" value="Spore Coat Polysaccharide Biosynthesis Protein SpsA, Chain A"/>
    <property type="match status" value="1"/>
</dbReference>
<organism evidence="17 18">
    <name type="scientific">Mesorhabditis belari</name>
    <dbReference type="NCBI Taxonomy" id="2138241"/>
    <lineage>
        <taxon>Eukaryota</taxon>
        <taxon>Metazoa</taxon>
        <taxon>Ecdysozoa</taxon>
        <taxon>Nematoda</taxon>
        <taxon>Chromadorea</taxon>
        <taxon>Rhabditida</taxon>
        <taxon>Rhabditina</taxon>
        <taxon>Rhabditomorpha</taxon>
        <taxon>Rhabditoidea</taxon>
        <taxon>Rhabditidae</taxon>
        <taxon>Mesorhabditinae</taxon>
        <taxon>Mesorhabditis</taxon>
    </lineage>
</organism>
<dbReference type="EC" id="2.4.1.135" evidence="3 16"/>
<evidence type="ECO:0000256" key="15">
    <source>
        <dbReference type="PIRSR" id="PIRSR605027-4"/>
    </source>
</evidence>
<dbReference type="PANTHER" id="PTHR10896">
    <property type="entry name" value="GALACTOSYLGALACTOSYLXYLOSYLPROTEIN 3-BETA-GLUCURONOSYLTRANSFERASE BETA-1,3-GLUCURONYLTRANSFERASE"/>
    <property type="match status" value="1"/>
</dbReference>
<keyword evidence="6 14" id="KW-0479">Metal-binding</keyword>
<evidence type="ECO:0000256" key="7">
    <source>
        <dbReference type="ARBA" id="ARBA00022968"/>
    </source>
</evidence>
<evidence type="ECO:0000256" key="11">
    <source>
        <dbReference type="ARBA" id="ARBA00023211"/>
    </source>
</evidence>
<keyword evidence="8" id="KW-1133">Transmembrane helix</keyword>
<keyword evidence="11 14" id="KW-0464">Manganese</keyword>
<dbReference type="GO" id="GO:0015018">
    <property type="term" value="F:galactosylgalactosylxylosylprotein 3-beta-glucuronosyltransferase activity"/>
    <property type="evidence" value="ECO:0007669"/>
    <property type="project" value="UniProtKB-UniRule"/>
</dbReference>
<comment type="pathway">
    <text evidence="16">Protein modification; protein glycosylation.</text>
</comment>
<dbReference type="GO" id="GO:0046872">
    <property type="term" value="F:metal ion binding"/>
    <property type="evidence" value="ECO:0007669"/>
    <property type="project" value="UniProtKB-KW"/>
</dbReference>
<dbReference type="FunFam" id="3.90.550.10:FF:000044">
    <property type="entry name" value="Galactosylgalactosylxylosylprotein 3-beta-glucuronosyltransferase"/>
    <property type="match status" value="1"/>
</dbReference>
<dbReference type="Proteomes" id="UP000887575">
    <property type="component" value="Unassembled WGS sequence"/>
</dbReference>
<evidence type="ECO:0000256" key="6">
    <source>
        <dbReference type="ARBA" id="ARBA00022723"/>
    </source>
</evidence>
<dbReference type="GO" id="GO:0000139">
    <property type="term" value="C:Golgi membrane"/>
    <property type="evidence" value="ECO:0007669"/>
    <property type="project" value="UniProtKB-SubCell"/>
</dbReference>
<dbReference type="SUPFAM" id="SSF53448">
    <property type="entry name" value="Nucleotide-diphospho-sugar transferases"/>
    <property type="match status" value="1"/>
</dbReference>
<comment type="catalytic activity">
    <reaction evidence="12 16">
        <text>3-O-(beta-D-galactosyl-(1-&gt;3)-beta-D-galactosyl-(1-&gt;4)-beta-D-xylosyl)-L-seryl-[protein] + UDP-alpha-D-glucuronate = 3-O-(beta-D-GlcA-(1-&gt;3)-beta-D-Gal-(1-&gt;3)-beta-D-Gal-(1-&gt;4)-beta-D-Xyl)-L-seryl-[protein] + UDP + H(+)</text>
        <dbReference type="Rhea" id="RHEA:24168"/>
        <dbReference type="Rhea" id="RHEA-COMP:12571"/>
        <dbReference type="Rhea" id="RHEA-COMP:12573"/>
        <dbReference type="ChEBI" id="CHEBI:15378"/>
        <dbReference type="ChEBI" id="CHEBI:58052"/>
        <dbReference type="ChEBI" id="CHEBI:58223"/>
        <dbReference type="ChEBI" id="CHEBI:132090"/>
        <dbReference type="ChEBI" id="CHEBI:132093"/>
        <dbReference type="EC" id="2.4.1.135"/>
    </reaction>
</comment>
<keyword evidence="16" id="KW-0333">Golgi apparatus</keyword>
<evidence type="ECO:0000256" key="14">
    <source>
        <dbReference type="PIRSR" id="PIRSR605027-3"/>
    </source>
</evidence>
<evidence type="ECO:0000256" key="12">
    <source>
        <dbReference type="ARBA" id="ARBA00047979"/>
    </source>
</evidence>
<evidence type="ECO:0000256" key="16">
    <source>
        <dbReference type="RuleBase" id="RU363127"/>
    </source>
</evidence>
<protein>
    <recommendedName>
        <fullName evidence="3 16">Galactosylgalactosylxylosylprotein 3-beta-glucuronosyltransferase</fullName>
        <ecNumber evidence="3 16">2.4.1.135</ecNumber>
    </recommendedName>
</protein>
<dbReference type="InterPro" id="IPR029044">
    <property type="entry name" value="Nucleotide-diphossugar_trans"/>
</dbReference>
<feature type="binding site" evidence="14">
    <location>
        <position position="113"/>
    </location>
    <ligand>
        <name>Mn(2+)</name>
        <dbReference type="ChEBI" id="CHEBI:29035"/>
    </ligand>
</feature>
<keyword evidence="9" id="KW-0472">Membrane</keyword>
<dbReference type="WBParaSite" id="MBELARI_LOCUS17687">
    <property type="protein sequence ID" value="MBELARI_LOCUS17687"/>
    <property type="gene ID" value="MBELARI_LOCUS17687"/>
</dbReference>
<evidence type="ECO:0000256" key="4">
    <source>
        <dbReference type="ARBA" id="ARBA00022679"/>
    </source>
</evidence>
<keyword evidence="5" id="KW-0812">Transmembrane</keyword>
<name>A0AAF3EUD8_9BILA</name>
<evidence type="ECO:0000256" key="5">
    <source>
        <dbReference type="ARBA" id="ARBA00022692"/>
    </source>
</evidence>
<keyword evidence="7 16" id="KW-0735">Signal-anchor</keyword>
<sequence length="263" mass="30157">MPMIYFVTPTHFRPAQRADLIRLSQTLAQVPNLHWILIEDSDTTSPSIGEILKRTRLQFTHINAKTTSKKKMKYSDPSWKLPRGVEQRNAALHWIRTQFSSLRRGVLYFGDDDNTYDWRLFSEMRTIKKAGIWPVGIVGGLLAEAPTLFDNGSVSHFNALWKPERPFPIDMAAFAVNISLIIDHPGVEFSYSVPRGYQESHFLQGLNLEKFDLEAKADLCTKVYVWHTRTEKSVLEKPLEEKVINFEEADFAPLEAHALGLEL</sequence>
<evidence type="ECO:0000256" key="1">
    <source>
        <dbReference type="ARBA" id="ARBA00004606"/>
    </source>
</evidence>
<dbReference type="GO" id="GO:0005975">
    <property type="term" value="P:carbohydrate metabolic process"/>
    <property type="evidence" value="ECO:0007669"/>
    <property type="project" value="TreeGrafter"/>
</dbReference>
<evidence type="ECO:0000256" key="2">
    <source>
        <dbReference type="ARBA" id="ARBA00007706"/>
    </source>
</evidence>
<dbReference type="InterPro" id="IPR005027">
    <property type="entry name" value="Glyco_trans_43"/>
</dbReference>
<comment type="subcellular location">
    <subcellularLocation>
        <location evidence="16">Golgi apparatus membrane</location>
        <topology evidence="16">Single-pass type II membrane protein</topology>
    </subcellularLocation>
    <subcellularLocation>
        <location evidence="1">Membrane</location>
        <topology evidence="1">Single-pass type II membrane protein</topology>
    </subcellularLocation>
</comment>
<dbReference type="PANTHER" id="PTHR10896:SF65">
    <property type="entry name" value="GALACTOSYLGALACTOSYLXYLOSYLPROTEIN 3-BETA-GLUCURONOSYLTRANSFERASE 3"/>
    <property type="match status" value="1"/>
</dbReference>
<evidence type="ECO:0000313" key="18">
    <source>
        <dbReference type="WBParaSite" id="MBELARI_LOCUS17687"/>
    </source>
</evidence>